<dbReference type="EMBL" id="CP049366">
    <property type="protein sequence ID" value="QMT83357.1"/>
    <property type="molecule type" value="Genomic_DNA"/>
</dbReference>
<reference evidence="1 2" key="1">
    <citation type="submission" date="2020-02" db="EMBL/GenBank/DDBJ databases">
        <title>Complete Genome Sequence of Lactobacillus sp. NFFJ11 Isolated from animal feed.</title>
        <authorList>
            <person name="Jung J.Y."/>
        </authorList>
    </citation>
    <scope>NUCLEOTIDE SEQUENCE [LARGE SCALE GENOMIC DNA]</scope>
    <source>
        <strain evidence="1 2">NFFJ11</strain>
    </source>
</reference>
<dbReference type="KEGG" id="cpab:G6534_01225"/>
<keyword evidence="2" id="KW-1185">Reference proteome</keyword>
<protein>
    <recommendedName>
        <fullName evidence="3">WxL domain-containing protein</fullName>
    </recommendedName>
</protein>
<dbReference type="Proteomes" id="UP000514410">
    <property type="component" value="Chromosome"/>
</dbReference>
<dbReference type="RefSeq" id="WP_182083047.1">
    <property type="nucleotide sequence ID" value="NZ_CP049366.1"/>
</dbReference>
<proteinExistence type="predicted"/>
<dbReference type="AlphaFoldDB" id="A0A7L7KUA8"/>
<accession>A0A7L7KUA8</accession>
<sequence>MTFIVLMPFTAQVVFADTDSDAINNAPVGLDISKYFDVGNFEKTSTEDDNYSYQTNSATIYNNSSDSSDKHNGRVLDMAKSGDEKSVGAAWSKIGSGSDNYIDINKKQTVSVWLYFGSGEDTDPLSNGEGMSLVLQNDSRGTSAMGAGMQSLGSMGADTAKLKDIGTNLLGNWSWSKDSSSGATTNTPEQAAQTAVGNSIALNFKTEDNNLMGSKLQQPIQIGESSIDYDNVIHTGGKKYLYYTLNSFDTPKGTDTPPATFPAYNDLLNVDFDNYIPSLKLGNTGSSYGLINLTYPGNSVSYKSLDLNNIRNDDQLKASLSTIGNGSLWAYITGVSNKGKALSTYQAAPTQTHLIDGDDENGNPIYWHHLTFTWNPAENGNPATISYDYNDKYPDGTANTGQSEYYDEVKETIPVDPSELGNPTDGHVYWGLTGANNEKANYSKLAVFESIPALATAKVTSSLTDNDLNKTITDDSTDNTVNNGDNLSFDYNLKWDDTSRENWQNIVSDLNLPTDVTYRSATITYKDANGNSSAPITISDAKGMTNSTLSYTLTKDLGTIDASTGYTSADIVLNGTATNSTGQEITVSPAPATFKGDNAIETTSTPQFKIEGNKVPDKILKLTVSKNLDFQDINYQTTKKYIARKNDFDLTVTSLRSPWKLDVSSTGLSMDGKKFNGDLVYKKNQATTEPLTSSDELIAQDLTSYQDKTISDLSAGWTKNTGLLLEPNQDQVSPAGKYQGTLNWTLVNSIAN</sequence>
<organism evidence="1 2">
    <name type="scientific">Companilactobacillus pabuli</name>
    <dbReference type="NCBI Taxonomy" id="2714036"/>
    <lineage>
        <taxon>Bacteria</taxon>
        <taxon>Bacillati</taxon>
        <taxon>Bacillota</taxon>
        <taxon>Bacilli</taxon>
        <taxon>Lactobacillales</taxon>
        <taxon>Lactobacillaceae</taxon>
        <taxon>Companilactobacillus</taxon>
    </lineage>
</organism>
<evidence type="ECO:0000313" key="1">
    <source>
        <dbReference type="EMBL" id="QMT83357.1"/>
    </source>
</evidence>
<name>A0A7L7KUA8_9LACO</name>
<evidence type="ECO:0008006" key="3">
    <source>
        <dbReference type="Google" id="ProtNLM"/>
    </source>
</evidence>
<gene>
    <name evidence="1" type="ORF">G6534_01225</name>
</gene>
<evidence type="ECO:0000313" key="2">
    <source>
        <dbReference type="Proteomes" id="UP000514410"/>
    </source>
</evidence>